<feature type="transmembrane region" description="Helical" evidence="10">
    <location>
        <begin position="75"/>
        <end position="99"/>
    </location>
</feature>
<dbReference type="InterPro" id="IPR004772">
    <property type="entry name" value="TrkH"/>
</dbReference>
<dbReference type="EMBL" id="CP002032">
    <property type="protein sequence ID" value="ADH60014.1"/>
    <property type="molecule type" value="Genomic_DNA"/>
</dbReference>
<dbReference type="NCBIfam" id="TIGR00933">
    <property type="entry name" value="2a38"/>
    <property type="match status" value="1"/>
</dbReference>
<feature type="transmembrane region" description="Helical" evidence="10">
    <location>
        <begin position="191"/>
        <end position="215"/>
    </location>
</feature>
<comment type="subcellular location">
    <subcellularLocation>
        <location evidence="1">Cell membrane</location>
        <topology evidence="1">Multi-pass membrane protein</topology>
    </subcellularLocation>
</comment>
<dbReference type="PANTHER" id="PTHR32024:SF1">
    <property type="entry name" value="KTR SYSTEM POTASSIUM UPTAKE PROTEIN B"/>
    <property type="match status" value="1"/>
</dbReference>
<feature type="transmembrane region" description="Helical" evidence="10">
    <location>
        <begin position="44"/>
        <end position="63"/>
    </location>
</feature>
<feature type="transmembrane region" description="Helical" evidence="10">
    <location>
        <begin position="346"/>
        <end position="370"/>
    </location>
</feature>
<evidence type="ECO:0000313" key="12">
    <source>
        <dbReference type="Proteomes" id="UP000002064"/>
    </source>
</evidence>
<dbReference type="Pfam" id="PF02386">
    <property type="entry name" value="TrkH"/>
    <property type="match status" value="1"/>
</dbReference>
<feature type="transmembrane region" description="Helical" evidence="10">
    <location>
        <begin position="126"/>
        <end position="147"/>
    </location>
</feature>
<evidence type="ECO:0000256" key="4">
    <source>
        <dbReference type="ARBA" id="ARBA00022538"/>
    </source>
</evidence>
<reference evidence="11 12" key="1">
    <citation type="submission" date="2010-05" db="EMBL/GenBank/DDBJ databases">
        <title>Complete sequence of Thermoanaerobacter mathranii subsp. mathranii mathranii str. A3.</title>
        <authorList>
            <consortium name="US DOE Joint Genome Institute"/>
            <person name="Lucas S."/>
            <person name="Copeland A."/>
            <person name="Lapidus A."/>
            <person name="Cheng J.-F."/>
            <person name="Bruce D."/>
            <person name="Goodwin L."/>
            <person name="Pitluck S."/>
            <person name="Held B."/>
            <person name="Detter J.C."/>
            <person name="Han C."/>
            <person name="Tapia R."/>
            <person name="Land M."/>
            <person name="Hauser L."/>
            <person name="Kyrpides N."/>
            <person name="Mikhailova N."/>
            <person name="Zhou J."/>
            <person name="Hemme C."/>
            <person name="Woyke T."/>
        </authorList>
    </citation>
    <scope>NUCLEOTIDE SEQUENCE [LARGE SCALE GENOMIC DNA]</scope>
    <source>
        <strain evidence="11 12">A3</strain>
    </source>
</reference>
<dbReference type="Proteomes" id="UP000002064">
    <property type="component" value="Chromosome"/>
</dbReference>
<name>A0ABM5LMR9_THEM3</name>
<gene>
    <name evidence="11" type="ordered locus">Tmath_0230</name>
</gene>
<feature type="transmembrane region" description="Helical" evidence="10">
    <location>
        <begin position="227"/>
        <end position="248"/>
    </location>
</feature>
<evidence type="ECO:0000256" key="5">
    <source>
        <dbReference type="ARBA" id="ARBA00022692"/>
    </source>
</evidence>
<dbReference type="EC" id="3.6.3.14" evidence="11"/>
<feature type="transmembrane region" description="Helical" evidence="10">
    <location>
        <begin position="406"/>
        <end position="427"/>
    </location>
</feature>
<organism evidence="11 12">
    <name type="scientific">Thermoanaerobacter mathranii subsp. mathranii (strain DSM 11426 / CCUG 53645 / CIP 108742 / A3)</name>
    <dbReference type="NCBI Taxonomy" id="583358"/>
    <lineage>
        <taxon>Bacteria</taxon>
        <taxon>Bacillati</taxon>
        <taxon>Bacillota</taxon>
        <taxon>Clostridia</taxon>
        <taxon>Thermoanaerobacterales</taxon>
        <taxon>Thermoanaerobacteraceae</taxon>
        <taxon>Thermoanaerobacter</taxon>
    </lineage>
</organism>
<keyword evidence="12" id="KW-1185">Reference proteome</keyword>
<keyword evidence="3" id="KW-1003">Cell membrane</keyword>
<keyword evidence="4" id="KW-0633">Potassium transport</keyword>
<evidence type="ECO:0000256" key="9">
    <source>
        <dbReference type="ARBA" id="ARBA00023136"/>
    </source>
</evidence>
<sequence>MIFIIKIKLTPTQVLALGFATIILIGTLLLMLPVATKSGERTDFLTALFTATSATCVTGLVVVDTKTYWSVFGQIVIMLLIQVGGLGIMTMSTLFALILGRKITFKERLVMQEAFNTNSLGGIVKFAKYILMVSFLFESIGAIMLTLRFLPQMGLKKAVYYGLFHSISAFNNAGFDLMGNFKSLTGYVSDWVVNLVVMGLIIFGGLGFYVLLDIYEHRHFNKFTLHSKIVITITLLLIAIGTLLIFLFEYNNPKTLGPLDFPTKILAALFQAVTPRTAGFNTLSLSDMTIASKFLTIILMFIGASPAGTGGGIKTTTFAVILYTVLSVIQGEEETVLYKRTISRNIVYKAVAISFISVFIIFSVTMVLSITETSNFLTVLYETTSAFGTVGLSLGLTPELSTVGRIIIIFTMYTGRVGPLTLALALAKRQRRPKPIIKYAEEKIMVG</sequence>
<keyword evidence="6" id="KW-0630">Potassium</keyword>
<dbReference type="PANTHER" id="PTHR32024">
    <property type="entry name" value="TRK SYSTEM POTASSIUM UPTAKE PROTEIN TRKG-RELATED"/>
    <property type="match status" value="1"/>
</dbReference>
<keyword evidence="8" id="KW-0406">Ion transport</keyword>
<feature type="transmembrane region" description="Helical" evidence="10">
    <location>
        <begin position="159"/>
        <end position="179"/>
    </location>
</feature>
<keyword evidence="9 10" id="KW-0472">Membrane</keyword>
<evidence type="ECO:0000256" key="8">
    <source>
        <dbReference type="ARBA" id="ARBA00023065"/>
    </source>
</evidence>
<feature type="transmembrane region" description="Helical" evidence="10">
    <location>
        <begin position="12"/>
        <end position="32"/>
    </location>
</feature>
<dbReference type="GO" id="GO:0016787">
    <property type="term" value="F:hydrolase activity"/>
    <property type="evidence" value="ECO:0007669"/>
    <property type="project" value="UniProtKB-KW"/>
</dbReference>
<evidence type="ECO:0000256" key="6">
    <source>
        <dbReference type="ARBA" id="ARBA00022958"/>
    </source>
</evidence>
<protein>
    <submittedName>
        <fullName evidence="11">Potassium uptake protein, TrkH family</fullName>
        <ecNumber evidence="11">3.6.3.14</ecNumber>
    </submittedName>
</protein>
<proteinExistence type="predicted"/>
<evidence type="ECO:0000313" key="11">
    <source>
        <dbReference type="EMBL" id="ADH60014.1"/>
    </source>
</evidence>
<accession>A0ABM5LMR9</accession>
<keyword evidence="5 10" id="KW-0812">Transmembrane</keyword>
<evidence type="ECO:0000256" key="1">
    <source>
        <dbReference type="ARBA" id="ARBA00004651"/>
    </source>
</evidence>
<keyword evidence="7 10" id="KW-1133">Transmembrane helix</keyword>
<evidence type="ECO:0000256" key="7">
    <source>
        <dbReference type="ARBA" id="ARBA00022989"/>
    </source>
</evidence>
<dbReference type="InterPro" id="IPR003445">
    <property type="entry name" value="Cat_transpt"/>
</dbReference>
<keyword evidence="2" id="KW-0813">Transport</keyword>
<evidence type="ECO:0000256" key="3">
    <source>
        <dbReference type="ARBA" id="ARBA00022475"/>
    </source>
</evidence>
<evidence type="ECO:0000256" key="2">
    <source>
        <dbReference type="ARBA" id="ARBA00022448"/>
    </source>
</evidence>
<keyword evidence="11" id="KW-0378">Hydrolase</keyword>
<dbReference type="RefSeq" id="WP_012269742.1">
    <property type="nucleotide sequence ID" value="NC_014209.1"/>
</dbReference>
<feature type="transmembrane region" description="Helical" evidence="10">
    <location>
        <begin position="294"/>
        <end position="325"/>
    </location>
</feature>
<evidence type="ECO:0000256" key="10">
    <source>
        <dbReference type="SAM" id="Phobius"/>
    </source>
</evidence>